<evidence type="ECO:0000313" key="2">
    <source>
        <dbReference type="EMBL" id="MBE6059276.1"/>
    </source>
</evidence>
<evidence type="ECO:0000259" key="1">
    <source>
        <dbReference type="Pfam" id="PF20283"/>
    </source>
</evidence>
<reference evidence="2" key="1">
    <citation type="submission" date="2019-04" db="EMBL/GenBank/DDBJ databases">
        <title>Evolution of Biomass-Degrading Anaerobic Consortia Revealed by Metagenomics.</title>
        <authorList>
            <person name="Peng X."/>
        </authorList>
    </citation>
    <scope>NUCLEOTIDE SEQUENCE</scope>
    <source>
        <strain evidence="2">SIG254</strain>
    </source>
</reference>
<sequence length="396" mass="45977">MSSAFSAVAPMIGYLYQIRYPLMEMLRTGEGKFLTIEKFDDIGIEDIDGKKTFVQLKHHGGGSLSDASVDLWKTIRIWCSGINNKTIDVSKTNFHIITTQTASNNSIAYYMTPRGKNDNIGEDKIIEKLKYVSGNSVSKENKEAYEEFKKTDLNDLKELINNITIIDNAPSIIDLESKIKKYIKYSCPMQHIDAFYSRLEGWWIKRVIDHLTIESLASISYDELRCKIDDLREQFMLENLPIDFADDINIDTSIYQDKIFLNQLKLIGVKGNRCVNAIHDYYKASCQRSRWSREDLLAIDEIEKYETKLEKEWERIFDSIVEELEYMEICEENKIKCGREIYKTIELDTQINIRKNCSEAYVMRGSYQMLADKLKVGWHPDFKQMIGNIISNQKGA</sequence>
<dbReference type="EMBL" id="SVCM01000042">
    <property type="protein sequence ID" value="MBE6059276.1"/>
    <property type="molecule type" value="Genomic_DNA"/>
</dbReference>
<evidence type="ECO:0000313" key="3">
    <source>
        <dbReference type="Proteomes" id="UP000768462"/>
    </source>
</evidence>
<feature type="domain" description="ABC-three component systems C-terminal" evidence="1">
    <location>
        <begin position="260"/>
        <end position="385"/>
    </location>
</feature>
<comment type="caution">
    <text evidence="2">The sequence shown here is derived from an EMBL/GenBank/DDBJ whole genome shotgun (WGS) entry which is preliminary data.</text>
</comment>
<organism evidence="2 3">
    <name type="scientific">Clostridium sulfidigenes</name>
    <dbReference type="NCBI Taxonomy" id="318464"/>
    <lineage>
        <taxon>Bacteria</taxon>
        <taxon>Bacillati</taxon>
        <taxon>Bacillota</taxon>
        <taxon>Clostridia</taxon>
        <taxon>Eubacteriales</taxon>
        <taxon>Clostridiaceae</taxon>
        <taxon>Clostridium</taxon>
    </lineage>
</organism>
<dbReference type="Pfam" id="PF20283">
    <property type="entry name" value="CTD7"/>
    <property type="match status" value="1"/>
</dbReference>
<gene>
    <name evidence="2" type="ORF">E7215_03755</name>
</gene>
<accession>A0A927ZKX5</accession>
<dbReference type="Proteomes" id="UP000768462">
    <property type="component" value="Unassembled WGS sequence"/>
</dbReference>
<proteinExistence type="predicted"/>
<name>A0A927ZKX5_9CLOT</name>
<dbReference type="AlphaFoldDB" id="A0A927ZKX5"/>
<dbReference type="InterPro" id="IPR046913">
    <property type="entry name" value="ABC-3C_CTD7"/>
</dbReference>
<protein>
    <recommendedName>
        <fullName evidence="1">ABC-three component systems C-terminal domain-containing protein</fullName>
    </recommendedName>
</protein>